<proteinExistence type="predicted"/>
<comment type="caution">
    <text evidence="2">The sequence shown here is derived from an EMBL/GenBank/DDBJ whole genome shotgun (WGS) entry which is preliminary data.</text>
</comment>
<dbReference type="Proteomes" id="UP000619260">
    <property type="component" value="Unassembled WGS sequence"/>
</dbReference>
<organism evidence="2 3">
    <name type="scientific">Virgisporangium aliadipatigenens</name>
    <dbReference type="NCBI Taxonomy" id="741659"/>
    <lineage>
        <taxon>Bacteria</taxon>
        <taxon>Bacillati</taxon>
        <taxon>Actinomycetota</taxon>
        <taxon>Actinomycetes</taxon>
        <taxon>Micromonosporales</taxon>
        <taxon>Micromonosporaceae</taxon>
        <taxon>Virgisporangium</taxon>
    </lineage>
</organism>
<name>A0A8J3YJW2_9ACTN</name>
<gene>
    <name evidence="2" type="ORF">Val02_26230</name>
</gene>
<feature type="compositionally biased region" description="Gly residues" evidence="1">
    <location>
        <begin position="40"/>
        <end position="49"/>
    </location>
</feature>
<evidence type="ECO:0000256" key="1">
    <source>
        <dbReference type="SAM" id="MobiDB-lite"/>
    </source>
</evidence>
<feature type="region of interest" description="Disordered" evidence="1">
    <location>
        <begin position="1"/>
        <end position="117"/>
    </location>
</feature>
<protein>
    <submittedName>
        <fullName evidence="2">Uncharacterized protein</fullName>
    </submittedName>
</protein>
<sequence length="117" mass="11174">MDLPGRGGAGKGGMGGAVERPARSPAPSASGAARDPAAGGRTGKVGMGGAVERPACSRPAVDPPGRGRIGKVGKGAAAVSASRAAVERTGRGGAGKDPADWGTAGRDTAGPEGFTNR</sequence>
<feature type="compositionally biased region" description="Low complexity" evidence="1">
    <location>
        <begin position="74"/>
        <end position="84"/>
    </location>
</feature>
<evidence type="ECO:0000313" key="3">
    <source>
        <dbReference type="Proteomes" id="UP000619260"/>
    </source>
</evidence>
<accession>A0A8J3YJW2</accession>
<reference evidence="2" key="1">
    <citation type="submission" date="2021-01" db="EMBL/GenBank/DDBJ databases">
        <title>Whole genome shotgun sequence of Virgisporangium aliadipatigenens NBRC 105644.</title>
        <authorList>
            <person name="Komaki H."/>
            <person name="Tamura T."/>
        </authorList>
    </citation>
    <scope>NUCLEOTIDE SEQUENCE</scope>
    <source>
        <strain evidence="2">NBRC 105644</strain>
    </source>
</reference>
<dbReference type="EMBL" id="BOPF01000008">
    <property type="protein sequence ID" value="GIJ45737.1"/>
    <property type="molecule type" value="Genomic_DNA"/>
</dbReference>
<dbReference type="AlphaFoldDB" id="A0A8J3YJW2"/>
<evidence type="ECO:0000313" key="2">
    <source>
        <dbReference type="EMBL" id="GIJ45737.1"/>
    </source>
</evidence>
<feature type="compositionally biased region" description="Gly residues" evidence="1">
    <location>
        <begin position="1"/>
        <end position="16"/>
    </location>
</feature>
<feature type="compositionally biased region" description="Low complexity" evidence="1">
    <location>
        <begin position="23"/>
        <end position="39"/>
    </location>
</feature>
<keyword evidence="3" id="KW-1185">Reference proteome</keyword>